<dbReference type="Proteomes" id="UP000001025">
    <property type="component" value="Chromosome"/>
</dbReference>
<accession>Q7UZB0</accession>
<evidence type="ECO:0000313" key="3">
    <source>
        <dbReference type="Proteomes" id="UP000001025"/>
    </source>
</evidence>
<feature type="transmembrane region" description="Helical" evidence="1">
    <location>
        <begin position="36"/>
        <end position="53"/>
    </location>
</feature>
<protein>
    <recommendedName>
        <fullName evidence="4">Transmembrane protein</fullName>
    </recommendedName>
</protein>
<dbReference type="OrthoDB" id="276403at2"/>
<dbReference type="HOGENOM" id="CLU_1538855_0_0_0"/>
<proteinExistence type="predicted"/>
<dbReference type="AlphaFoldDB" id="Q7UZB0"/>
<name>Q7UZB0_RHOBA</name>
<dbReference type="EMBL" id="BX294133">
    <property type="protein sequence ID" value="CAD71373.1"/>
    <property type="molecule type" value="Genomic_DNA"/>
</dbReference>
<keyword evidence="1" id="KW-0812">Transmembrane</keyword>
<dbReference type="STRING" id="243090.RB77"/>
<sequence>MLENSAMHLSVGIFELVLPVVLGLVSLLLRWRHSKYQQTAVIAFACSCGATLLSPADLASTLIFTIAFFLCFQLGTRSKRPVKTNEMKETDVDHSRSSWINPFRFGVVLVVFGSAAFAFGQIQLWQPPSGPLSHQVFRAWAANWIGTILLVLSAAFWGYHFASRQILNQNDASV</sequence>
<keyword evidence="1" id="KW-0472">Membrane</keyword>
<organism evidence="2 3">
    <name type="scientific">Rhodopirellula baltica (strain DSM 10527 / NCIMB 13988 / SH1)</name>
    <dbReference type="NCBI Taxonomy" id="243090"/>
    <lineage>
        <taxon>Bacteria</taxon>
        <taxon>Pseudomonadati</taxon>
        <taxon>Planctomycetota</taxon>
        <taxon>Planctomycetia</taxon>
        <taxon>Pirellulales</taxon>
        <taxon>Pirellulaceae</taxon>
        <taxon>Rhodopirellula</taxon>
    </lineage>
</organism>
<feature type="transmembrane region" description="Helical" evidence="1">
    <location>
        <begin position="105"/>
        <end position="125"/>
    </location>
</feature>
<gene>
    <name evidence="2" type="ordered locus">RB77</name>
</gene>
<feature type="transmembrane region" description="Helical" evidence="1">
    <location>
        <begin position="137"/>
        <end position="159"/>
    </location>
</feature>
<dbReference type="EnsemblBacteria" id="CAD71373">
    <property type="protein sequence ID" value="CAD71373"/>
    <property type="gene ID" value="RB77"/>
</dbReference>
<evidence type="ECO:0008006" key="4">
    <source>
        <dbReference type="Google" id="ProtNLM"/>
    </source>
</evidence>
<evidence type="ECO:0000256" key="1">
    <source>
        <dbReference type="SAM" id="Phobius"/>
    </source>
</evidence>
<reference evidence="2 3" key="1">
    <citation type="journal article" date="2003" name="Proc. Natl. Acad. Sci. U.S.A.">
        <title>Complete genome sequence of the marine planctomycete Pirellula sp. strain 1.</title>
        <authorList>
            <person name="Gloeckner F.O."/>
            <person name="Kube M."/>
            <person name="Bauer M."/>
            <person name="Teeling H."/>
            <person name="Lombardot T."/>
            <person name="Ludwig W."/>
            <person name="Gade D."/>
            <person name="Beck A."/>
            <person name="Borzym K."/>
            <person name="Heitmann K."/>
            <person name="Rabus R."/>
            <person name="Schlesner H."/>
            <person name="Amann R."/>
            <person name="Reinhardt R."/>
        </authorList>
    </citation>
    <scope>NUCLEOTIDE SEQUENCE [LARGE SCALE GENOMIC DNA]</scope>
    <source>
        <strain evidence="3">DSM 10527 / NCIMB 13988 / SH1</strain>
    </source>
</reference>
<dbReference type="InParanoid" id="Q7UZB0"/>
<dbReference type="KEGG" id="rba:RB77"/>
<evidence type="ECO:0000313" key="2">
    <source>
        <dbReference type="EMBL" id="CAD71373.1"/>
    </source>
</evidence>
<feature type="transmembrane region" description="Helical" evidence="1">
    <location>
        <begin position="6"/>
        <end position="29"/>
    </location>
</feature>
<keyword evidence="1" id="KW-1133">Transmembrane helix</keyword>
<keyword evidence="3" id="KW-1185">Reference proteome</keyword>